<comment type="caution">
    <text evidence="3">The sequence shown here is derived from an EMBL/GenBank/DDBJ whole genome shotgun (WGS) entry which is preliminary data.</text>
</comment>
<accession>A0A5N6PQS1</accession>
<dbReference type="Proteomes" id="UP000326396">
    <property type="component" value="Linkage Group LG11"/>
</dbReference>
<evidence type="ECO:0000256" key="1">
    <source>
        <dbReference type="SAM" id="MobiDB-lite"/>
    </source>
</evidence>
<protein>
    <recommendedName>
        <fullName evidence="2">DUF7963 domain-containing protein</fullName>
    </recommendedName>
</protein>
<reference evidence="3 4" key="1">
    <citation type="submission" date="2019-05" db="EMBL/GenBank/DDBJ databases">
        <title>Mikania micrantha, genome provides insights into the molecular mechanism of rapid growth.</title>
        <authorList>
            <person name="Liu B."/>
        </authorList>
    </citation>
    <scope>NUCLEOTIDE SEQUENCE [LARGE SCALE GENOMIC DNA]</scope>
    <source>
        <strain evidence="3">NLD-2019</strain>
        <tissue evidence="3">Leaf</tissue>
    </source>
</reference>
<evidence type="ECO:0000313" key="4">
    <source>
        <dbReference type="Proteomes" id="UP000326396"/>
    </source>
</evidence>
<dbReference type="OrthoDB" id="1873691at2759"/>
<name>A0A5N6PQS1_9ASTR</name>
<feature type="region of interest" description="Disordered" evidence="1">
    <location>
        <begin position="124"/>
        <end position="176"/>
    </location>
</feature>
<dbReference type="Pfam" id="PF25908">
    <property type="entry name" value="DUF7963"/>
    <property type="match status" value="1"/>
</dbReference>
<dbReference type="EMBL" id="SZYD01000003">
    <property type="protein sequence ID" value="KAD6796273.1"/>
    <property type="molecule type" value="Genomic_DNA"/>
</dbReference>
<feature type="compositionally biased region" description="Polar residues" evidence="1">
    <location>
        <begin position="166"/>
        <end position="176"/>
    </location>
</feature>
<proteinExistence type="predicted"/>
<feature type="compositionally biased region" description="Polar residues" evidence="1">
    <location>
        <begin position="141"/>
        <end position="158"/>
    </location>
</feature>
<dbReference type="PANTHER" id="PTHR32166:SF24">
    <property type="entry name" value="F16P17.2 PROTEIN"/>
    <property type="match status" value="1"/>
</dbReference>
<feature type="domain" description="DUF7963" evidence="2">
    <location>
        <begin position="61"/>
        <end position="144"/>
    </location>
</feature>
<dbReference type="InterPro" id="IPR058269">
    <property type="entry name" value="DUF7963"/>
</dbReference>
<evidence type="ECO:0000313" key="3">
    <source>
        <dbReference type="EMBL" id="KAD6796273.1"/>
    </source>
</evidence>
<sequence length="176" mass="19155">MPRSCLHLQFKRTSKRLCIEILKQAVNLGEGPIMAVVTNSATTKQSPSPADNTVPSSELTTDEMAVKAVHKRYEGLVMVRTKAIKGKGAWYWAHLEPNLVCNPGTGVPESVKLRWSLCEALSSTSNPSRKASEHLKRGTCPNYNSDWSPKPNPISSVSPAGMVDLSSPTSSSHLNR</sequence>
<organism evidence="3 4">
    <name type="scientific">Mikania micrantha</name>
    <name type="common">bitter vine</name>
    <dbReference type="NCBI Taxonomy" id="192012"/>
    <lineage>
        <taxon>Eukaryota</taxon>
        <taxon>Viridiplantae</taxon>
        <taxon>Streptophyta</taxon>
        <taxon>Embryophyta</taxon>
        <taxon>Tracheophyta</taxon>
        <taxon>Spermatophyta</taxon>
        <taxon>Magnoliopsida</taxon>
        <taxon>eudicotyledons</taxon>
        <taxon>Gunneridae</taxon>
        <taxon>Pentapetalae</taxon>
        <taxon>asterids</taxon>
        <taxon>campanulids</taxon>
        <taxon>Asterales</taxon>
        <taxon>Asteraceae</taxon>
        <taxon>Asteroideae</taxon>
        <taxon>Heliantheae alliance</taxon>
        <taxon>Eupatorieae</taxon>
        <taxon>Mikania</taxon>
    </lineage>
</organism>
<gene>
    <name evidence="3" type="ORF">E3N88_07169</name>
</gene>
<dbReference type="AlphaFoldDB" id="A0A5N6PQS1"/>
<dbReference type="PANTHER" id="PTHR32166">
    <property type="entry name" value="OSJNBA0013A04.12 PROTEIN"/>
    <property type="match status" value="1"/>
</dbReference>
<keyword evidence="4" id="KW-1185">Reference proteome</keyword>
<evidence type="ECO:0000259" key="2">
    <source>
        <dbReference type="Pfam" id="PF25908"/>
    </source>
</evidence>